<reference evidence="2 3" key="1">
    <citation type="submission" date="2020-02" db="EMBL/GenBank/DDBJ databases">
        <authorList>
            <person name="Ferguson B K."/>
        </authorList>
    </citation>
    <scope>NUCLEOTIDE SEQUENCE [LARGE SCALE GENOMIC DNA]</scope>
</reference>
<name>A0A6H5GDQ5_9HEMI</name>
<feature type="non-terminal residue" evidence="2">
    <location>
        <position position="217"/>
    </location>
</feature>
<evidence type="ECO:0000256" key="1">
    <source>
        <dbReference type="SAM" id="MobiDB-lite"/>
    </source>
</evidence>
<keyword evidence="3" id="KW-1185">Reference proteome</keyword>
<protein>
    <submittedName>
        <fullName evidence="2">Uncharacterized protein</fullName>
    </submittedName>
</protein>
<feature type="compositionally biased region" description="Basic residues" evidence="1">
    <location>
        <begin position="60"/>
        <end position="128"/>
    </location>
</feature>
<organism evidence="2 3">
    <name type="scientific">Nesidiocoris tenuis</name>
    <dbReference type="NCBI Taxonomy" id="355587"/>
    <lineage>
        <taxon>Eukaryota</taxon>
        <taxon>Metazoa</taxon>
        <taxon>Ecdysozoa</taxon>
        <taxon>Arthropoda</taxon>
        <taxon>Hexapoda</taxon>
        <taxon>Insecta</taxon>
        <taxon>Pterygota</taxon>
        <taxon>Neoptera</taxon>
        <taxon>Paraneoptera</taxon>
        <taxon>Hemiptera</taxon>
        <taxon>Heteroptera</taxon>
        <taxon>Panheteroptera</taxon>
        <taxon>Cimicomorpha</taxon>
        <taxon>Miridae</taxon>
        <taxon>Dicyphina</taxon>
        <taxon>Nesidiocoris</taxon>
    </lineage>
</organism>
<dbReference type="AlphaFoldDB" id="A0A6H5GDQ5"/>
<dbReference type="EMBL" id="CADCXU010010265">
    <property type="protein sequence ID" value="CAB0000992.1"/>
    <property type="molecule type" value="Genomic_DNA"/>
</dbReference>
<dbReference type="Proteomes" id="UP000479000">
    <property type="component" value="Unassembled WGS sequence"/>
</dbReference>
<evidence type="ECO:0000313" key="3">
    <source>
        <dbReference type="Proteomes" id="UP000479000"/>
    </source>
</evidence>
<accession>A0A6H5GDQ5</accession>
<sequence>MFDWVGFETAPVSTTSVFLKAIYYIACRRKYIVFRQRRHLQVYDKKQQLRQTFNGVTPVRVKKKRRRRRRKTRRWRRRREKRRKERRKTRRGRRRGQEKRRKERRRWKERRRRKERRRKKRRTKRKRRRGEEDGKEEEEEEDEVEEEEEEEGAHLSTFPARTNRLAAGSRISKNRRITQIETCLRVAFLPILTTPRDHIKMQMHIHPSSSLPLRSTT</sequence>
<feature type="region of interest" description="Disordered" evidence="1">
    <location>
        <begin position="53"/>
        <end position="161"/>
    </location>
</feature>
<evidence type="ECO:0000313" key="2">
    <source>
        <dbReference type="EMBL" id="CAB0000992.1"/>
    </source>
</evidence>
<proteinExistence type="predicted"/>
<feature type="compositionally biased region" description="Acidic residues" evidence="1">
    <location>
        <begin position="133"/>
        <end position="151"/>
    </location>
</feature>
<gene>
    <name evidence="2" type="ORF">NTEN_LOCUS6779</name>
</gene>